<keyword evidence="3" id="KW-1185">Reference proteome</keyword>
<dbReference type="Gene3D" id="3.50.50.60">
    <property type="entry name" value="FAD/NAD(P)-binding domain"/>
    <property type="match status" value="1"/>
</dbReference>
<evidence type="ECO:0000313" key="3">
    <source>
        <dbReference type="Proteomes" id="UP000319514"/>
    </source>
</evidence>
<protein>
    <submittedName>
        <fullName evidence="2">Putative NAD/FAD-binding protein</fullName>
    </submittedName>
</protein>
<reference evidence="2 3" key="1">
    <citation type="submission" date="2019-06" db="EMBL/GenBank/DDBJ databases">
        <title>Sequencing the genomes of 1000 actinobacteria strains.</title>
        <authorList>
            <person name="Klenk H.-P."/>
        </authorList>
    </citation>
    <scope>NUCLEOTIDE SEQUENCE [LARGE SCALE GENOMIC DNA]</scope>
    <source>
        <strain evidence="2 3">DSM 18082</strain>
    </source>
</reference>
<dbReference type="OrthoDB" id="20837at2"/>
<evidence type="ECO:0000313" key="2">
    <source>
        <dbReference type="EMBL" id="TQL58890.1"/>
    </source>
</evidence>
<sequence length="425" mass="46652">MKPTSSRPSVAVVGAGVSGLTAAYLLNRTHDVTLFEAQDRLGGHAHTHDVTASDGSHHAVDTGFIVHNDRTYPLLRRLFGELDVPVRSTEMSMSIRCEGCGLEYAGGRGAKGLLAQPGRVLDPTFLRLLGQVKRFHRRASAFLDTSSEGDLTTYGEFLRREGFSDYFITHYAVPVVSCVWSSGQETALLYPARYLFRFLDHHGMLSVTGSPQWYTVAGGSRTYVERIGAQLPAVRVSAGVRDLTRWSTGVTVVDTTGERHGFDKVVIATHADEALAMLTDPTDDEVSTLKAFTYSRNETVLHTDASILPSARQARASWNYLMTSCTDLHDSTVVTYWMNRLQGHTSPDQHLVTLNARERVDPSRILAVMDYEHPIYTPEAVAAQGSLAGLASDTTVYAGAYHGWGFHEDGCRSGVEAARHFGVDW</sequence>
<dbReference type="AlphaFoldDB" id="A0A542ZF56"/>
<comment type="caution">
    <text evidence="2">The sequence shown here is derived from an EMBL/GenBank/DDBJ whole genome shotgun (WGS) entry which is preliminary data.</text>
</comment>
<dbReference type="Gene3D" id="3.30.70.1990">
    <property type="match status" value="1"/>
</dbReference>
<dbReference type="Proteomes" id="UP000319514">
    <property type="component" value="Unassembled WGS sequence"/>
</dbReference>
<gene>
    <name evidence="2" type="ORF">FB474_0229</name>
</gene>
<dbReference type="PANTHER" id="PTHR42923">
    <property type="entry name" value="PROTOPORPHYRINOGEN OXIDASE"/>
    <property type="match status" value="1"/>
</dbReference>
<accession>A0A542ZF56</accession>
<dbReference type="InterPro" id="IPR002937">
    <property type="entry name" value="Amino_oxidase"/>
</dbReference>
<proteinExistence type="predicted"/>
<dbReference type="RefSeq" id="WP_141786971.1">
    <property type="nucleotide sequence ID" value="NZ_BAAAKX010000003.1"/>
</dbReference>
<dbReference type="PANTHER" id="PTHR42923:SF17">
    <property type="entry name" value="AMINE OXIDASE DOMAIN-CONTAINING PROTEIN"/>
    <property type="match status" value="1"/>
</dbReference>
<feature type="domain" description="Amine oxidase" evidence="1">
    <location>
        <begin position="17"/>
        <end position="286"/>
    </location>
</feature>
<name>A0A542ZF56_9MICO</name>
<dbReference type="Gene3D" id="1.10.405.20">
    <property type="match status" value="1"/>
</dbReference>
<dbReference type="GO" id="GO:0016491">
    <property type="term" value="F:oxidoreductase activity"/>
    <property type="evidence" value="ECO:0007669"/>
    <property type="project" value="InterPro"/>
</dbReference>
<dbReference type="SUPFAM" id="SSF51905">
    <property type="entry name" value="FAD/NAD(P)-binding domain"/>
    <property type="match status" value="1"/>
</dbReference>
<evidence type="ECO:0000259" key="1">
    <source>
        <dbReference type="Pfam" id="PF01593"/>
    </source>
</evidence>
<dbReference type="InterPro" id="IPR036188">
    <property type="entry name" value="FAD/NAD-bd_sf"/>
</dbReference>
<dbReference type="EMBL" id="VFOQ01000001">
    <property type="protein sequence ID" value="TQL58890.1"/>
    <property type="molecule type" value="Genomic_DNA"/>
</dbReference>
<dbReference type="InterPro" id="IPR050464">
    <property type="entry name" value="Zeta_carotene_desat/Oxidored"/>
</dbReference>
<dbReference type="Pfam" id="PF01593">
    <property type="entry name" value="Amino_oxidase"/>
    <property type="match status" value="1"/>
</dbReference>
<organism evidence="2 3">
    <name type="scientific">Oryzihumus leptocrescens</name>
    <dbReference type="NCBI Taxonomy" id="297536"/>
    <lineage>
        <taxon>Bacteria</taxon>
        <taxon>Bacillati</taxon>
        <taxon>Actinomycetota</taxon>
        <taxon>Actinomycetes</taxon>
        <taxon>Micrococcales</taxon>
        <taxon>Intrasporangiaceae</taxon>
        <taxon>Oryzihumus</taxon>
    </lineage>
</organism>